<comment type="caution">
    <text evidence="1">The sequence shown here is derived from an EMBL/GenBank/DDBJ whole genome shotgun (WGS) entry which is preliminary data.</text>
</comment>
<dbReference type="EMBL" id="CM056781">
    <property type="protein sequence ID" value="KAJ8735071.1"/>
    <property type="molecule type" value="Genomic_DNA"/>
</dbReference>
<organism evidence="1 2">
    <name type="scientific">Mythimna loreyi</name>
    <dbReference type="NCBI Taxonomy" id="667449"/>
    <lineage>
        <taxon>Eukaryota</taxon>
        <taxon>Metazoa</taxon>
        <taxon>Ecdysozoa</taxon>
        <taxon>Arthropoda</taxon>
        <taxon>Hexapoda</taxon>
        <taxon>Insecta</taxon>
        <taxon>Pterygota</taxon>
        <taxon>Neoptera</taxon>
        <taxon>Endopterygota</taxon>
        <taxon>Lepidoptera</taxon>
        <taxon>Glossata</taxon>
        <taxon>Ditrysia</taxon>
        <taxon>Noctuoidea</taxon>
        <taxon>Noctuidae</taxon>
        <taxon>Noctuinae</taxon>
        <taxon>Hadenini</taxon>
        <taxon>Mythimna</taxon>
    </lineage>
</organism>
<reference evidence="1" key="1">
    <citation type="submission" date="2023-03" db="EMBL/GenBank/DDBJ databases">
        <title>Chromosome-level genomes of two armyworms, Mythimna separata and Mythimna loreyi, provide insights into the biosynthesis and reception of sex pheromones.</title>
        <authorList>
            <person name="Zhao H."/>
        </authorList>
    </citation>
    <scope>NUCLEOTIDE SEQUENCE</scope>
    <source>
        <strain evidence="1">BeijingLab</strain>
    </source>
</reference>
<protein>
    <submittedName>
        <fullName evidence="1">Uncharacterized protein</fullName>
    </submittedName>
</protein>
<evidence type="ECO:0000313" key="1">
    <source>
        <dbReference type="EMBL" id="KAJ8735071.1"/>
    </source>
</evidence>
<name>A0ACC2R7H0_9NEOP</name>
<accession>A0ACC2R7H0</accession>
<dbReference type="Proteomes" id="UP001231649">
    <property type="component" value="Chromosome 5"/>
</dbReference>
<gene>
    <name evidence="1" type="ORF">PYW08_014321</name>
</gene>
<keyword evidence="2" id="KW-1185">Reference proteome</keyword>
<proteinExistence type="predicted"/>
<sequence>MVCASQGFDVDRGGKDCNMMDSDLPPGSCNSTGHLSTIGYHTLPGRMHHSASTPAGVDGAGGGSRTPPATPKKGGKMLAVRVQMLDDSISMFQIQSKALGRVLFDQVCRQLHLLEADYFGLEYLDANGTKTWYWLDSEKPMCRQVGLSMLEPTLRFCVKFYTSDPARLEEEFTRYLFCLQVKKDLATGCIQCNENTAALMASYIVQAECGDFVPEDYPDHTYLSGYKFFPGQDSESERRIMENHKKHLGQSPAEADLNLLETARRCELYGIKMHPAKDHEGVPLNLAVAHLGIIVFQNNTKINTFSWAKIRKISFKRKKFLIKLHPEGYVSGYYRDVVEFFFDGRNECKNFWKKCVENHGFFRCSSVQRQPRQKTRVISRGSSFRYSGKTQKQIVEYVRDNYVKRQTFQRSGSFRASRSVGGSRGNVAPAPAPLGQSLSAHPLLPLPPGSDAISLEWDKQPHYLEASLMMKGYSAEEARAAAARARSPAAATRPPLVATAYATTRDKLAKLYSNQIAPELVTHAEVNHHPTEDSPLPHRTTTPLVSPESTWSQASLARVRGLGRAPTPPPRARPAPDEISPEEEDNTVSSASLCMSPSSVTDNSIAGIPIFASTPLVARPLTNGHDVVDNKRNSENNNDTVGTINGNVNVTIVSESVNSMDVLSGGESDAGDTLSRRNNNSISSGLLGTLREVSDAPKKKNMDITYFVAKELLMTERTYKRDLELVTVKWSSSVSELAAGGVEAGAALARACLALEPLALSNGKLLARLDRLLANTPKPEDADEPEYKKIADVLYEHLLSTIDAYLWYSSRAGSLVGVVESVRRHGREAGRAAAKFDAKAPLPLAALLLRPLHRALHYKRLANELFEATQSECSAAALELAEHVASEAREQLQHGENHAALCQLQRDIAGYDKLLVAEREFIRMGCVYKHSSRGLQQRMLFLFSDVLVVTSKAGSTQFRAHSALPLHALELKPSELPHSFTLTGEDINLLLSATNDFEYTGWFNALQMTIENARDKYTEVDTELTPYEQETECSSASAACAGGGLAHVCWHRFTSLDTQHLHLAMRTQLSGYLLRKFKKSPGWQKLWVVFAVSTLFFYKSWQDETPLASLPLLGYSVGAPASDDKIDKDFVFKLQFKNHVYFFRADSQYTFNRWTEVLQTATMRPEQN</sequence>
<evidence type="ECO:0000313" key="2">
    <source>
        <dbReference type="Proteomes" id="UP001231649"/>
    </source>
</evidence>